<dbReference type="PANTHER" id="PTHR24006">
    <property type="entry name" value="UBIQUITIN CARBOXYL-TERMINAL HYDROLASE"/>
    <property type="match status" value="1"/>
</dbReference>
<comment type="similarity">
    <text evidence="1">Belongs to the peptidase C19 family.</text>
</comment>
<dbReference type="InterPro" id="IPR028889">
    <property type="entry name" value="USP"/>
</dbReference>
<dbReference type="InterPro" id="IPR038765">
    <property type="entry name" value="Papain-like_cys_pep_sf"/>
</dbReference>
<dbReference type="InParanoid" id="G0PH52"/>
<dbReference type="AlphaFoldDB" id="G0PH52"/>
<dbReference type="STRING" id="135651.G0PH52"/>
<dbReference type="PROSITE" id="PS00973">
    <property type="entry name" value="USP_2"/>
    <property type="match status" value="1"/>
</dbReference>
<evidence type="ECO:0000256" key="2">
    <source>
        <dbReference type="SAM" id="MobiDB-lite"/>
    </source>
</evidence>
<dbReference type="GO" id="GO:0005634">
    <property type="term" value="C:nucleus"/>
    <property type="evidence" value="ECO:0007669"/>
    <property type="project" value="TreeGrafter"/>
</dbReference>
<name>G0PH52_CAEBE</name>
<dbReference type="OMA" id="IFAMANM"/>
<dbReference type="InterPro" id="IPR018200">
    <property type="entry name" value="USP_CS"/>
</dbReference>
<dbReference type="GO" id="GO:0016579">
    <property type="term" value="P:protein deubiquitination"/>
    <property type="evidence" value="ECO:0007669"/>
    <property type="project" value="InterPro"/>
</dbReference>
<reference evidence="6" key="1">
    <citation type="submission" date="2011-07" db="EMBL/GenBank/DDBJ databases">
        <authorList>
            <consortium name="Caenorhabditis brenneri Sequencing and Analysis Consortium"/>
            <person name="Wilson R.K."/>
        </authorList>
    </citation>
    <scope>NUCLEOTIDE SEQUENCE [LARGE SCALE GENOMIC DNA]</scope>
    <source>
        <strain evidence="6">PB2801</strain>
    </source>
</reference>
<feature type="region of interest" description="Disordered" evidence="2">
    <location>
        <begin position="783"/>
        <end position="820"/>
    </location>
</feature>
<dbReference type="FunCoup" id="G0PH52">
    <property type="interactions" value="708"/>
</dbReference>
<dbReference type="GO" id="GO:0004843">
    <property type="term" value="F:cysteine-type deubiquitinase activity"/>
    <property type="evidence" value="ECO:0007669"/>
    <property type="project" value="InterPro"/>
</dbReference>
<sequence length="922" mass="105773">MSNEFLMDVVVVKKNKKDKPGTRNTTLKNRQMTFGEDYFKLTASGSRNTQDTLTFYVNQLANKPLKSTPGKTGLNILFDENHCEEHVSLILSFKPEYEQFIDLVIKNYNKLIELKKEKKTKKPYVFPQSNTRQVDHHVQPVFERESSSREPPKKIRASECPKAIPMIRDVKKEMKPIDVSRNDSVNGLKTDPSTRTQSSIPPPEVLMESTVKKPKDSLASTDRGTTKHEIQSNDFSDPLFCETSKETKEEIKSGTKHEIKANSIEETQESPIRRFSPLSDEYRNRRLINTGNSCYLNATMQALSSCPSFINRSNQLYRLTKFLESKYFLNLNGNEKLQNKSRLFRANLHILYTLSARLPPYSDNETRFPLELDKKTLTEIRQHLGKVNPLLDNNDQQDAHEYLLAILDAIDDVNKANHDFLQNGSVKQKGAVELNPNKAFQFKTETAYYCRKCQKRSCSSISVPNTILTLPITEKSCSIQDILEKHSTWSRIVRNCPHCGFNKAFTSERISEFPQCLIVHLLLYDNSSMKLDFRLENSFEVDATVIGDFPSKNKINFDDSMDEKIETSLELCDVENKENFNADSRRLVGGNPDPTESSQSQDVIVENVKEVNFRFKFLSSHEDITAILRHLEISKNKNTKFQEHLETLSNIEDREMQQSDVPTKRIKILADGNCFYRAISWCLTGTEDNHASLRRATAKYLENNEVIFKKFCEDVDYKEFVNTMKSDGEWSGSCEIFAMASMLNVKIFTYLGKCGWRSHSPMNKELCCAGSIYLANPNKHFEPTISIGKSDPSERHDQKIPRKNKNADSKDTAGASETKPTKIEIERGYEETNVMDTHESTEKDPTDARIGKPTEEVKYRLVSVICHNGESVHRGHYVAYTKGPLKTDEWMYCSDEEIEVVTIDDVRSAIRKTGYILFYDRD</sequence>
<organism evidence="6">
    <name type="scientific">Caenorhabditis brenneri</name>
    <name type="common">Nematode worm</name>
    <dbReference type="NCBI Taxonomy" id="135651"/>
    <lineage>
        <taxon>Eukaryota</taxon>
        <taxon>Metazoa</taxon>
        <taxon>Ecdysozoa</taxon>
        <taxon>Nematoda</taxon>
        <taxon>Chromadorea</taxon>
        <taxon>Rhabditida</taxon>
        <taxon>Rhabditina</taxon>
        <taxon>Rhabditomorpha</taxon>
        <taxon>Rhabditoidea</taxon>
        <taxon>Rhabditidae</taxon>
        <taxon>Peloderinae</taxon>
        <taxon>Caenorhabditis</taxon>
    </lineage>
</organism>
<feature type="region of interest" description="Disordered" evidence="2">
    <location>
        <begin position="175"/>
        <end position="239"/>
    </location>
</feature>
<dbReference type="Proteomes" id="UP000008068">
    <property type="component" value="Unassembled WGS sequence"/>
</dbReference>
<protein>
    <submittedName>
        <fullName evidence="5">CBN-DUO-1 protein</fullName>
    </submittedName>
</protein>
<dbReference type="Gene3D" id="3.90.70.80">
    <property type="match status" value="1"/>
</dbReference>
<keyword evidence="6" id="KW-1185">Reference proteome</keyword>
<evidence type="ECO:0000259" key="4">
    <source>
        <dbReference type="PROSITE" id="PS50802"/>
    </source>
</evidence>
<feature type="domain" description="OTU" evidence="4">
    <location>
        <begin position="663"/>
        <end position="787"/>
    </location>
</feature>
<dbReference type="HOGENOM" id="CLU_013168_0_0_1"/>
<dbReference type="PROSITE" id="PS50802">
    <property type="entry name" value="OTU"/>
    <property type="match status" value="1"/>
</dbReference>
<dbReference type="OrthoDB" id="5813749at2759"/>
<feature type="compositionally biased region" description="Polar residues" evidence="2">
    <location>
        <begin position="182"/>
        <end position="199"/>
    </location>
</feature>
<proteinExistence type="inferred from homology"/>
<dbReference type="InterPro" id="IPR003323">
    <property type="entry name" value="OTU_dom"/>
</dbReference>
<evidence type="ECO:0000259" key="3">
    <source>
        <dbReference type="PROSITE" id="PS50235"/>
    </source>
</evidence>
<evidence type="ECO:0000256" key="1">
    <source>
        <dbReference type="ARBA" id="ARBA00009085"/>
    </source>
</evidence>
<dbReference type="EMBL" id="GL380462">
    <property type="protein sequence ID" value="EGT56076.1"/>
    <property type="molecule type" value="Genomic_DNA"/>
</dbReference>
<dbReference type="SUPFAM" id="SSF54001">
    <property type="entry name" value="Cysteine proteinases"/>
    <property type="match status" value="2"/>
</dbReference>
<feature type="domain" description="USP" evidence="3">
    <location>
        <begin position="285"/>
        <end position="922"/>
    </location>
</feature>
<evidence type="ECO:0000313" key="6">
    <source>
        <dbReference type="Proteomes" id="UP000008068"/>
    </source>
</evidence>
<gene>
    <name evidence="5" type="primary">Cbn-duo-1</name>
    <name evidence="5" type="ORF">CAEBREN_18734</name>
</gene>
<dbReference type="Gene3D" id="3.90.70.10">
    <property type="entry name" value="Cysteine proteinases"/>
    <property type="match status" value="2"/>
</dbReference>
<dbReference type="InterPro" id="IPR050164">
    <property type="entry name" value="Peptidase_C19"/>
</dbReference>
<feature type="compositionally biased region" description="Basic and acidic residues" evidence="2">
    <location>
        <begin position="791"/>
        <end position="811"/>
    </location>
</feature>
<evidence type="ECO:0000313" key="5">
    <source>
        <dbReference type="EMBL" id="EGT56076.1"/>
    </source>
</evidence>
<dbReference type="eggNOG" id="KOG1864">
    <property type="taxonomic scope" value="Eukaryota"/>
</dbReference>
<dbReference type="CDD" id="cd22755">
    <property type="entry name" value="OTU_CeDUB-like"/>
    <property type="match status" value="1"/>
</dbReference>
<dbReference type="Pfam" id="PF00443">
    <property type="entry name" value="UCH"/>
    <property type="match status" value="1"/>
</dbReference>
<dbReference type="GO" id="GO:0005829">
    <property type="term" value="C:cytosol"/>
    <property type="evidence" value="ECO:0007669"/>
    <property type="project" value="TreeGrafter"/>
</dbReference>
<dbReference type="InterPro" id="IPR001394">
    <property type="entry name" value="Peptidase_C19_UCH"/>
</dbReference>
<accession>G0PH52</accession>
<dbReference type="PROSITE" id="PS50235">
    <property type="entry name" value="USP_3"/>
    <property type="match status" value="1"/>
</dbReference>